<evidence type="ECO:0000256" key="3">
    <source>
        <dbReference type="ARBA" id="ARBA00023274"/>
    </source>
</evidence>
<evidence type="ECO:0000256" key="1">
    <source>
        <dbReference type="ARBA" id="ARBA00007926"/>
    </source>
</evidence>
<evidence type="ECO:0000313" key="7">
    <source>
        <dbReference type="Proteomes" id="UP000054321"/>
    </source>
</evidence>
<reference evidence="7" key="2">
    <citation type="submission" date="2015-01" db="EMBL/GenBank/DDBJ databases">
        <title>Evolutionary Origins and Diversification of the Mycorrhizal Mutualists.</title>
        <authorList>
            <consortium name="DOE Joint Genome Institute"/>
            <consortium name="Mycorrhizal Genomics Consortium"/>
            <person name="Kohler A."/>
            <person name="Kuo A."/>
            <person name="Nagy L.G."/>
            <person name="Floudas D."/>
            <person name="Copeland A."/>
            <person name="Barry K.W."/>
            <person name="Cichocki N."/>
            <person name="Veneault-Fourrey C."/>
            <person name="LaButti K."/>
            <person name="Lindquist E.A."/>
            <person name="Lipzen A."/>
            <person name="Lundell T."/>
            <person name="Morin E."/>
            <person name="Murat C."/>
            <person name="Riley R."/>
            <person name="Ohm R."/>
            <person name="Sun H."/>
            <person name="Tunlid A."/>
            <person name="Henrissat B."/>
            <person name="Grigoriev I.V."/>
            <person name="Hibbett D.S."/>
            <person name="Martin F."/>
        </authorList>
    </citation>
    <scope>NUCLEOTIDE SEQUENCE [LARGE SCALE GENOMIC DNA]</scope>
    <source>
        <strain evidence="7">Zn</strain>
    </source>
</reference>
<evidence type="ECO:0000256" key="4">
    <source>
        <dbReference type="SAM" id="MobiDB-lite"/>
    </source>
</evidence>
<keyword evidence="3" id="KW-0687">Ribonucleoprotein</keyword>
<comment type="similarity">
    <text evidence="1">Belongs to the eukaryotic ribosomal protein eL28 family.</text>
</comment>
<dbReference type="PANTHER" id="PTHR10544">
    <property type="entry name" value="60S RIBOSOMAL PROTEIN L28"/>
    <property type="match status" value="1"/>
</dbReference>
<protein>
    <recommendedName>
        <fullName evidence="5">Ribosomal eL28/Mak16 domain-containing protein</fullName>
    </recommendedName>
</protein>
<dbReference type="InterPro" id="IPR002672">
    <property type="entry name" value="Ribosomal_eL28"/>
</dbReference>
<dbReference type="GO" id="GO:0003735">
    <property type="term" value="F:structural constituent of ribosome"/>
    <property type="evidence" value="ECO:0007669"/>
    <property type="project" value="InterPro"/>
</dbReference>
<name>A0A0C3D1Y6_OIDMZ</name>
<dbReference type="GO" id="GO:0005840">
    <property type="term" value="C:ribosome"/>
    <property type="evidence" value="ECO:0007669"/>
    <property type="project" value="UniProtKB-KW"/>
</dbReference>
<keyword evidence="7" id="KW-1185">Reference proteome</keyword>
<dbReference type="InParanoid" id="A0A0C3D1Y6"/>
<feature type="domain" description="Ribosomal eL28/Mak16" evidence="5">
    <location>
        <begin position="16"/>
        <end position="134"/>
    </location>
</feature>
<proteinExistence type="inferred from homology"/>
<evidence type="ECO:0000313" key="6">
    <source>
        <dbReference type="EMBL" id="KIM95927.1"/>
    </source>
</evidence>
<accession>A0A0C3D1Y6</accession>
<dbReference type="STRING" id="913774.A0A0C3D1Y6"/>
<organism evidence="6 7">
    <name type="scientific">Oidiodendron maius (strain Zn)</name>
    <dbReference type="NCBI Taxonomy" id="913774"/>
    <lineage>
        <taxon>Eukaryota</taxon>
        <taxon>Fungi</taxon>
        <taxon>Dikarya</taxon>
        <taxon>Ascomycota</taxon>
        <taxon>Pezizomycotina</taxon>
        <taxon>Leotiomycetes</taxon>
        <taxon>Leotiomycetes incertae sedis</taxon>
        <taxon>Myxotrichaceae</taxon>
        <taxon>Oidiodendron</taxon>
    </lineage>
</organism>
<dbReference type="Gene3D" id="3.30.390.110">
    <property type="match status" value="1"/>
</dbReference>
<feature type="compositionally biased region" description="Polar residues" evidence="4">
    <location>
        <begin position="90"/>
        <end position="99"/>
    </location>
</feature>
<keyword evidence="2" id="KW-0689">Ribosomal protein</keyword>
<dbReference type="HOGENOM" id="CLU_106801_0_0_1"/>
<dbReference type="OrthoDB" id="338850at2759"/>
<dbReference type="AlphaFoldDB" id="A0A0C3D1Y6"/>
<evidence type="ECO:0000256" key="2">
    <source>
        <dbReference type="ARBA" id="ARBA00022980"/>
    </source>
</evidence>
<sequence>MSAPSAYHSSQVSADLIWEVTRNQNAYLVKRNTTGGVRFSRDPLNLTNVHARKHAGFVNDKAVGIAKSSNGGLTLTTKKAKHAQRPGVQAHNQTFAPTKSTRKTYKAVATSTASSNYRTDLRAAAVARASALRQAQRPKKDAPAAKPRGAKARKAAEVKEE</sequence>
<dbReference type="InterPro" id="IPR029004">
    <property type="entry name" value="Ribosomal_eL28/Mak16"/>
</dbReference>
<feature type="region of interest" description="Disordered" evidence="4">
    <location>
        <begin position="79"/>
        <end position="102"/>
    </location>
</feature>
<dbReference type="GO" id="GO:1990904">
    <property type="term" value="C:ribonucleoprotein complex"/>
    <property type="evidence" value="ECO:0007669"/>
    <property type="project" value="UniProtKB-KW"/>
</dbReference>
<gene>
    <name evidence="6" type="ORF">OIDMADRAFT_20889</name>
</gene>
<dbReference type="EMBL" id="KN832885">
    <property type="protein sequence ID" value="KIM95927.1"/>
    <property type="molecule type" value="Genomic_DNA"/>
</dbReference>
<reference evidence="6 7" key="1">
    <citation type="submission" date="2014-04" db="EMBL/GenBank/DDBJ databases">
        <authorList>
            <consortium name="DOE Joint Genome Institute"/>
            <person name="Kuo A."/>
            <person name="Martino E."/>
            <person name="Perotto S."/>
            <person name="Kohler A."/>
            <person name="Nagy L.G."/>
            <person name="Floudas D."/>
            <person name="Copeland A."/>
            <person name="Barry K.W."/>
            <person name="Cichocki N."/>
            <person name="Veneault-Fourrey C."/>
            <person name="LaButti K."/>
            <person name="Lindquist E.A."/>
            <person name="Lipzen A."/>
            <person name="Lundell T."/>
            <person name="Morin E."/>
            <person name="Murat C."/>
            <person name="Sun H."/>
            <person name="Tunlid A."/>
            <person name="Henrissat B."/>
            <person name="Grigoriev I.V."/>
            <person name="Hibbett D.S."/>
            <person name="Martin F."/>
            <person name="Nordberg H.P."/>
            <person name="Cantor M.N."/>
            <person name="Hua S.X."/>
        </authorList>
    </citation>
    <scope>NUCLEOTIDE SEQUENCE [LARGE SCALE GENOMIC DNA]</scope>
    <source>
        <strain evidence="6 7">Zn</strain>
    </source>
</reference>
<feature type="region of interest" description="Disordered" evidence="4">
    <location>
        <begin position="128"/>
        <end position="161"/>
    </location>
</feature>
<dbReference type="FunFam" id="3.30.390.110:FF:000002">
    <property type="entry name" value="60S ribosomal protein L28"/>
    <property type="match status" value="1"/>
</dbReference>
<dbReference type="GO" id="GO:0006412">
    <property type="term" value="P:translation"/>
    <property type="evidence" value="ECO:0007669"/>
    <property type="project" value="InterPro"/>
</dbReference>
<dbReference type="Pfam" id="PF01778">
    <property type="entry name" value="Ribosomal_L28e"/>
    <property type="match status" value="1"/>
</dbReference>
<evidence type="ECO:0000259" key="5">
    <source>
        <dbReference type="Pfam" id="PF01778"/>
    </source>
</evidence>
<dbReference type="Proteomes" id="UP000054321">
    <property type="component" value="Unassembled WGS sequence"/>
</dbReference>